<dbReference type="RefSeq" id="XP_001009677.1">
    <property type="nucleotide sequence ID" value="XM_001009677.1"/>
</dbReference>
<accession>Q22WI5</accession>
<dbReference type="EMBL" id="GG662820">
    <property type="protein sequence ID" value="EAR89432.1"/>
    <property type="molecule type" value="Genomic_DNA"/>
</dbReference>
<keyword evidence="1" id="KW-0732">Signal</keyword>
<organism evidence="2 3">
    <name type="scientific">Tetrahymena thermophila (strain SB210)</name>
    <dbReference type="NCBI Taxonomy" id="312017"/>
    <lineage>
        <taxon>Eukaryota</taxon>
        <taxon>Sar</taxon>
        <taxon>Alveolata</taxon>
        <taxon>Ciliophora</taxon>
        <taxon>Intramacronucleata</taxon>
        <taxon>Oligohymenophorea</taxon>
        <taxon>Hymenostomatida</taxon>
        <taxon>Tetrahymenina</taxon>
        <taxon>Tetrahymenidae</taxon>
        <taxon>Tetrahymena</taxon>
    </lineage>
</organism>
<dbReference type="KEGG" id="tet:TTHERM_00155510"/>
<evidence type="ECO:0000256" key="1">
    <source>
        <dbReference type="SAM" id="SignalP"/>
    </source>
</evidence>
<protein>
    <submittedName>
        <fullName evidence="2">Transmembrane protein, putative</fullName>
    </submittedName>
</protein>
<dbReference type="Proteomes" id="UP000009168">
    <property type="component" value="Unassembled WGS sequence"/>
</dbReference>
<evidence type="ECO:0000313" key="2">
    <source>
        <dbReference type="EMBL" id="EAR89432.1"/>
    </source>
</evidence>
<keyword evidence="2" id="KW-0472">Membrane</keyword>
<dbReference type="InParanoid" id="Q22WI5"/>
<name>Q22WI5_TETTS</name>
<keyword evidence="3" id="KW-1185">Reference proteome</keyword>
<dbReference type="AlphaFoldDB" id="Q22WI5"/>
<feature type="chain" id="PRO_5004201265" evidence="1">
    <location>
        <begin position="19"/>
        <end position="107"/>
    </location>
</feature>
<proteinExistence type="predicted"/>
<dbReference type="GeneID" id="7838463"/>
<keyword evidence="2" id="KW-0812">Transmembrane</keyword>
<evidence type="ECO:0000313" key="3">
    <source>
        <dbReference type="Proteomes" id="UP000009168"/>
    </source>
</evidence>
<reference evidence="3" key="1">
    <citation type="journal article" date="2006" name="PLoS Biol.">
        <title>Macronuclear genome sequence of the ciliate Tetrahymena thermophila, a model eukaryote.</title>
        <authorList>
            <person name="Eisen J.A."/>
            <person name="Coyne R.S."/>
            <person name="Wu M."/>
            <person name="Wu D."/>
            <person name="Thiagarajan M."/>
            <person name="Wortman J.R."/>
            <person name="Badger J.H."/>
            <person name="Ren Q."/>
            <person name="Amedeo P."/>
            <person name="Jones K.M."/>
            <person name="Tallon L.J."/>
            <person name="Delcher A.L."/>
            <person name="Salzberg S.L."/>
            <person name="Silva J.C."/>
            <person name="Haas B.J."/>
            <person name="Majoros W.H."/>
            <person name="Farzad M."/>
            <person name="Carlton J.M."/>
            <person name="Smith R.K. Jr."/>
            <person name="Garg J."/>
            <person name="Pearlman R.E."/>
            <person name="Karrer K.M."/>
            <person name="Sun L."/>
            <person name="Manning G."/>
            <person name="Elde N.C."/>
            <person name="Turkewitz A.P."/>
            <person name="Asai D.J."/>
            <person name="Wilkes D.E."/>
            <person name="Wang Y."/>
            <person name="Cai H."/>
            <person name="Collins K."/>
            <person name="Stewart B.A."/>
            <person name="Lee S.R."/>
            <person name="Wilamowska K."/>
            <person name="Weinberg Z."/>
            <person name="Ruzzo W.L."/>
            <person name="Wloga D."/>
            <person name="Gaertig J."/>
            <person name="Frankel J."/>
            <person name="Tsao C.-C."/>
            <person name="Gorovsky M.A."/>
            <person name="Keeling P.J."/>
            <person name="Waller R.F."/>
            <person name="Patron N.J."/>
            <person name="Cherry J.M."/>
            <person name="Stover N.A."/>
            <person name="Krieger C.J."/>
            <person name="del Toro C."/>
            <person name="Ryder H.F."/>
            <person name="Williamson S.C."/>
            <person name="Barbeau R.A."/>
            <person name="Hamilton E.P."/>
            <person name="Orias E."/>
        </authorList>
    </citation>
    <scope>NUCLEOTIDE SEQUENCE [LARGE SCALE GENOMIC DNA]</scope>
    <source>
        <strain evidence="3">SB210</strain>
    </source>
</reference>
<gene>
    <name evidence="2" type="ORF">TTHERM_00155510</name>
</gene>
<feature type="signal peptide" evidence="1">
    <location>
        <begin position="1"/>
        <end position="18"/>
    </location>
</feature>
<dbReference type="HOGENOM" id="CLU_170700_0_0_1"/>
<sequence>MKIAFLIISVISLVSIFAVSTFRTNQNLKANEPICYVSNLDFVNTEMTITNTCEQNMTFTFSQIFDGSKGEFEFQTQCLKNGESEVIEIVDKSYGSFRITSSRGEKC</sequence>